<sequence>MSPPTALADDDDDRGPLAYNEETGEARDPIAFRDALIADPEKLAAIEADKELAAALLGDDTAKIQATLMRLFDLTKKREDRENTQMLNSPDLLRSGCTVPRDPTALYKQMRKVGLEYGPRFRLLTQVWIPEETARLQRAAAEERGDI</sequence>
<dbReference type="GeneID" id="9689154"/>
<dbReference type="EMBL" id="GG663749">
    <property type="protein sequence ID" value="EEH52248.1"/>
    <property type="molecule type" value="Genomic_DNA"/>
</dbReference>
<organism evidence="4">
    <name type="scientific">Micromonas pusilla (strain CCMP1545)</name>
    <name type="common">Picoplanktonic green alga</name>
    <dbReference type="NCBI Taxonomy" id="564608"/>
    <lineage>
        <taxon>Eukaryota</taxon>
        <taxon>Viridiplantae</taxon>
        <taxon>Chlorophyta</taxon>
        <taxon>Mamiellophyceae</taxon>
        <taxon>Mamiellales</taxon>
        <taxon>Mamiellaceae</taxon>
        <taxon>Micromonas</taxon>
    </lineage>
</organism>
<feature type="region of interest" description="Disordered" evidence="1">
    <location>
        <begin position="1"/>
        <end position="24"/>
    </location>
</feature>
<name>C1N7C6_MICPC</name>
<keyword evidence="4" id="KW-1185">Reference proteome</keyword>
<accession>C1N7C6</accession>
<dbReference type="InterPro" id="IPR042104">
    <property type="entry name" value="PKS_dehydratase_sf"/>
</dbReference>
<evidence type="ECO:0000313" key="4">
    <source>
        <dbReference type="Proteomes" id="UP000001876"/>
    </source>
</evidence>
<gene>
    <name evidence="3" type="ORF">MICPUCDRAFT_43072</name>
</gene>
<evidence type="ECO:0000313" key="3">
    <source>
        <dbReference type="EMBL" id="EEH52248.1"/>
    </source>
</evidence>
<dbReference type="RefSeq" id="XP_003063875.1">
    <property type="nucleotide sequence ID" value="XM_003063829.1"/>
</dbReference>
<dbReference type="KEGG" id="mpp:MICPUCDRAFT_43072"/>
<dbReference type="eggNOG" id="ENOG502SBD5">
    <property type="taxonomic scope" value="Eukaryota"/>
</dbReference>
<protein>
    <submittedName>
        <fullName evidence="3">Predicted protein</fullName>
    </submittedName>
</protein>
<dbReference type="AlphaFoldDB" id="C1N7C6"/>
<dbReference type="InterPro" id="IPR049551">
    <property type="entry name" value="PKS_DH_C"/>
</dbReference>
<proteinExistence type="predicted"/>
<dbReference type="Gene3D" id="3.10.129.110">
    <property type="entry name" value="Polyketide synthase dehydratase"/>
    <property type="match status" value="1"/>
</dbReference>
<dbReference type="OMA" id="TVQVYKQ"/>
<reference evidence="3 4" key="1">
    <citation type="journal article" date="2009" name="Science">
        <title>Green evolution and dynamic adaptations revealed by genomes of the marine picoeukaryotes Micromonas.</title>
        <authorList>
            <person name="Worden A.Z."/>
            <person name="Lee J.H."/>
            <person name="Mock T."/>
            <person name="Rouze P."/>
            <person name="Simmons M.P."/>
            <person name="Aerts A.L."/>
            <person name="Allen A.E."/>
            <person name="Cuvelier M.L."/>
            <person name="Derelle E."/>
            <person name="Everett M.V."/>
            <person name="Foulon E."/>
            <person name="Grimwood J."/>
            <person name="Gundlach H."/>
            <person name="Henrissat B."/>
            <person name="Napoli C."/>
            <person name="McDonald S.M."/>
            <person name="Parker M.S."/>
            <person name="Rombauts S."/>
            <person name="Salamov A."/>
            <person name="Von Dassow P."/>
            <person name="Badger J.H."/>
            <person name="Coutinho P.M."/>
            <person name="Demir E."/>
            <person name="Dubchak I."/>
            <person name="Gentemann C."/>
            <person name="Eikrem W."/>
            <person name="Gready J.E."/>
            <person name="John U."/>
            <person name="Lanier W."/>
            <person name="Lindquist E.A."/>
            <person name="Lucas S."/>
            <person name="Mayer K.F."/>
            <person name="Moreau H."/>
            <person name="Not F."/>
            <person name="Otillar R."/>
            <person name="Panaud O."/>
            <person name="Pangilinan J."/>
            <person name="Paulsen I."/>
            <person name="Piegu B."/>
            <person name="Poliakov A."/>
            <person name="Robbens S."/>
            <person name="Schmutz J."/>
            <person name="Toulza E."/>
            <person name="Wyss T."/>
            <person name="Zelensky A."/>
            <person name="Zhou K."/>
            <person name="Armbrust E.V."/>
            <person name="Bhattacharya D."/>
            <person name="Goodenough U.W."/>
            <person name="Van de Peer Y."/>
            <person name="Grigoriev I.V."/>
        </authorList>
    </citation>
    <scope>NUCLEOTIDE SEQUENCE [LARGE SCALE GENOMIC DNA]</scope>
    <source>
        <strain evidence="3 4">CCMP1545</strain>
    </source>
</reference>
<dbReference type="Pfam" id="PF14765">
    <property type="entry name" value="PS-DH"/>
    <property type="match status" value="1"/>
</dbReference>
<feature type="domain" description="Polyketide synthase dehydratase" evidence="2">
    <location>
        <begin position="91"/>
        <end position="135"/>
    </location>
</feature>
<dbReference type="OrthoDB" id="495172at2759"/>
<evidence type="ECO:0000259" key="2">
    <source>
        <dbReference type="Pfam" id="PF14765"/>
    </source>
</evidence>
<dbReference type="Proteomes" id="UP000001876">
    <property type="component" value="Unassembled WGS sequence"/>
</dbReference>
<evidence type="ECO:0000256" key="1">
    <source>
        <dbReference type="SAM" id="MobiDB-lite"/>
    </source>
</evidence>